<dbReference type="GO" id="GO:0005634">
    <property type="term" value="C:nucleus"/>
    <property type="evidence" value="ECO:0007669"/>
    <property type="project" value="TreeGrafter"/>
</dbReference>
<dbReference type="CDD" id="cd08320">
    <property type="entry name" value="Pyrin_NALPs"/>
    <property type="match status" value="1"/>
</dbReference>
<feature type="domain" description="NACHT" evidence="7">
    <location>
        <begin position="169"/>
        <end position="300"/>
    </location>
</feature>
<dbReference type="InterPro" id="IPR007111">
    <property type="entry name" value="NACHT_NTPase"/>
</dbReference>
<dbReference type="InterPro" id="IPR032675">
    <property type="entry name" value="LRR_dom_sf"/>
</dbReference>
<dbReference type="Gene3D" id="3.40.50.300">
    <property type="entry name" value="P-loop containing nucleotide triphosphate hydrolases"/>
    <property type="match status" value="1"/>
</dbReference>
<dbReference type="InterPro" id="IPR041075">
    <property type="entry name" value="NOD1/2_WH"/>
</dbReference>
<dbReference type="GO" id="GO:0005938">
    <property type="term" value="C:cell cortex"/>
    <property type="evidence" value="ECO:0007669"/>
    <property type="project" value="TreeGrafter"/>
</dbReference>
<evidence type="ECO:0000259" key="7">
    <source>
        <dbReference type="PROSITE" id="PS50837"/>
    </source>
</evidence>
<dbReference type="GO" id="GO:0005739">
    <property type="term" value="C:mitochondrion"/>
    <property type="evidence" value="ECO:0007669"/>
    <property type="project" value="TreeGrafter"/>
</dbReference>
<keyword evidence="4" id="KW-0547">Nucleotide-binding</keyword>
<dbReference type="GO" id="GO:0005829">
    <property type="term" value="C:cytosol"/>
    <property type="evidence" value="ECO:0007669"/>
    <property type="project" value="TreeGrafter"/>
</dbReference>
<keyword evidence="3" id="KW-0677">Repeat</keyword>
<dbReference type="EMBL" id="JAULJE010000021">
    <property type="protein sequence ID" value="KAK1329664.1"/>
    <property type="molecule type" value="Genomic_DNA"/>
</dbReference>
<dbReference type="InterPro" id="IPR001611">
    <property type="entry name" value="Leu-rich_rpt"/>
</dbReference>
<feature type="region of interest" description="Disordered" evidence="6">
    <location>
        <begin position="102"/>
        <end position="123"/>
    </location>
</feature>
<dbReference type="SUPFAM" id="SSF47986">
    <property type="entry name" value="DEATH domain"/>
    <property type="match status" value="1"/>
</dbReference>
<dbReference type="InterPro" id="IPR011029">
    <property type="entry name" value="DEATH-like_dom_sf"/>
</dbReference>
<protein>
    <recommendedName>
        <fullName evidence="7">NACHT domain-containing protein</fullName>
    </recommendedName>
</protein>
<dbReference type="PANTHER" id="PTHR45690:SF7">
    <property type="entry name" value="NACHT, LRR AND PYD DOMAINS-CONTAINING PROTEIN 5"/>
    <property type="match status" value="1"/>
</dbReference>
<dbReference type="Gene3D" id="1.10.533.10">
    <property type="entry name" value="Death Domain, Fas"/>
    <property type="match status" value="1"/>
</dbReference>
<dbReference type="SMART" id="SM00368">
    <property type="entry name" value="LRR_RI"/>
    <property type="match status" value="12"/>
</dbReference>
<comment type="caution">
    <text evidence="8">The sequence shown here is derived from an EMBL/GenBank/DDBJ whole genome shotgun (WGS) entry which is preliminary data.</text>
</comment>
<evidence type="ECO:0000256" key="3">
    <source>
        <dbReference type="ARBA" id="ARBA00022737"/>
    </source>
</evidence>
<dbReference type="InterPro" id="IPR041267">
    <property type="entry name" value="NLRP_HD2"/>
</dbReference>
<evidence type="ECO:0000256" key="6">
    <source>
        <dbReference type="SAM" id="MobiDB-lite"/>
    </source>
</evidence>
<dbReference type="Pfam" id="PF17779">
    <property type="entry name" value="WHD_NOD2"/>
    <property type="match status" value="1"/>
</dbReference>
<dbReference type="PROSITE" id="PS50837">
    <property type="entry name" value="NACHT"/>
    <property type="match status" value="1"/>
</dbReference>
<dbReference type="Pfam" id="PF13516">
    <property type="entry name" value="LRR_6"/>
    <property type="match status" value="5"/>
</dbReference>
<keyword evidence="2" id="KW-0433">Leucine-rich repeat</keyword>
<dbReference type="Pfam" id="PF05729">
    <property type="entry name" value="NACHT"/>
    <property type="match status" value="1"/>
</dbReference>
<evidence type="ECO:0000313" key="9">
    <source>
        <dbReference type="Proteomes" id="UP001177744"/>
    </source>
</evidence>
<comment type="similarity">
    <text evidence="1">Belongs to the NLRP family.</text>
</comment>
<evidence type="ECO:0000256" key="1">
    <source>
        <dbReference type="ARBA" id="ARBA00008665"/>
    </source>
</evidence>
<name>A0AA40HE88_CNENI</name>
<evidence type="ECO:0000256" key="4">
    <source>
        <dbReference type="ARBA" id="ARBA00022741"/>
    </source>
</evidence>
<gene>
    <name evidence="8" type="ORF">QTO34_009846</name>
</gene>
<dbReference type="InterPro" id="IPR050637">
    <property type="entry name" value="NLRP_innate_immun_reg"/>
</dbReference>
<evidence type="ECO:0000256" key="5">
    <source>
        <dbReference type="ARBA" id="ARBA00022840"/>
    </source>
</evidence>
<proteinExistence type="inferred from homology"/>
<organism evidence="8 9">
    <name type="scientific">Cnephaeus nilssonii</name>
    <name type="common">Northern bat</name>
    <name type="synonym">Eptesicus nilssonii</name>
    <dbReference type="NCBI Taxonomy" id="3371016"/>
    <lineage>
        <taxon>Eukaryota</taxon>
        <taxon>Metazoa</taxon>
        <taxon>Chordata</taxon>
        <taxon>Craniata</taxon>
        <taxon>Vertebrata</taxon>
        <taxon>Euteleostomi</taxon>
        <taxon>Mammalia</taxon>
        <taxon>Eutheria</taxon>
        <taxon>Laurasiatheria</taxon>
        <taxon>Chiroptera</taxon>
        <taxon>Yangochiroptera</taxon>
        <taxon>Vespertilionidae</taxon>
        <taxon>Cnephaeus</taxon>
    </lineage>
</organism>
<dbReference type="PANTHER" id="PTHR45690">
    <property type="entry name" value="NACHT, LRR AND PYD DOMAINS-CONTAINING PROTEIN 12"/>
    <property type="match status" value="1"/>
</dbReference>
<dbReference type="GO" id="GO:0106333">
    <property type="term" value="C:subcortical maternal complex"/>
    <property type="evidence" value="ECO:0007669"/>
    <property type="project" value="TreeGrafter"/>
</dbReference>
<dbReference type="InterPro" id="IPR004020">
    <property type="entry name" value="DAPIN"/>
</dbReference>
<reference evidence="8" key="1">
    <citation type="submission" date="2023-06" db="EMBL/GenBank/DDBJ databases">
        <title>Reference genome for the Northern bat (Eptesicus nilssonii), a most northern bat species.</title>
        <authorList>
            <person name="Laine V.N."/>
            <person name="Pulliainen A.T."/>
            <person name="Lilley T.M."/>
        </authorList>
    </citation>
    <scope>NUCLEOTIDE SEQUENCE</scope>
    <source>
        <strain evidence="8">BLF_Eptnil</strain>
        <tissue evidence="8">Kidney</tissue>
    </source>
</reference>
<dbReference type="SUPFAM" id="SSF52540">
    <property type="entry name" value="P-loop containing nucleoside triphosphate hydrolases"/>
    <property type="match status" value="1"/>
</dbReference>
<evidence type="ECO:0000313" key="8">
    <source>
        <dbReference type="EMBL" id="KAK1329664.1"/>
    </source>
</evidence>
<dbReference type="Gene3D" id="3.80.10.10">
    <property type="entry name" value="Ribonuclease Inhibitor"/>
    <property type="match status" value="3"/>
</dbReference>
<dbReference type="InterPro" id="IPR027417">
    <property type="entry name" value="P-loop_NTPase"/>
</dbReference>
<dbReference type="GO" id="GO:0050727">
    <property type="term" value="P:regulation of inflammatory response"/>
    <property type="evidence" value="ECO:0007669"/>
    <property type="project" value="TreeGrafter"/>
</dbReference>
<dbReference type="FunFam" id="3.40.50.300:FF:000442">
    <property type="entry name" value="NACHT, LRR and PYD domains-containing protein 3"/>
    <property type="match status" value="1"/>
</dbReference>
<dbReference type="Pfam" id="PF02758">
    <property type="entry name" value="PYRIN"/>
    <property type="match status" value="1"/>
</dbReference>
<dbReference type="SMART" id="SM01289">
    <property type="entry name" value="PYRIN"/>
    <property type="match status" value="1"/>
</dbReference>
<sequence length="1071" mass="120370">MGEANVSPFSDCGLRWCLEQLDKEEFQTFKELLMESTSGLVPGSFPWVEVPGADAQHLAFLLHEHCQALVVWSMAMDIFLEMNLPVLSQKAKEEMEKMSQVIKQDDTTAAKTKDQGQGDNEGDYKRHVMTRFSTVSDVHHSFQTFAADCPQMQMLSSAFAPDQQGFRPLTVVLHGRPGVGKSALARRILLHWARGELYPGVFSYVFFLNARDIPWRRRSSFTELISREWPDSEVPVVNIMSQPERLLFVVDGFDDLDVASEDADLNICDNWTEKRPVSDLMCSLLKKNLLPECSLIITVRDEGLEKLRWMLLSPRYLFIEGITMEKRIQVFLKQVKNEDQQTQVLHEVLDNHVLIDRCQVSVTWWLLCWALELQTVSGKGLPPTCQILTGLYVTIVVHQLTPQDGPGHCLSADERVVLKGLCRMAVQGVWARKFVFHSDDLGVHGLTEPELSVLFHKHILLRDSQGERCFTFLHPSLQEFYAALYYVLEGLDAAWEPHALRIENSKSLKELRQISFNAHVLQMKRFLFGFMNKEVVRALEDLLGCAVAPGLRRVLLQWVSLLGQQAATTSPLDLLDAFYCLFETQDEEFVQLALSGFREVRLMVNRPMDLNVSSFCLQHCGRLREIQMDIEEIFPEDESTEAWPVVPQGLQTKSLVTEWWENLCSVLSSHPSLQQLDLAGSILSEWAMRTLCVKLRQPACKIQKLIFKGAQLTLGLHHLWKTLVVSHHLKHLSLANVHLQEEDVGVVQEALRHPHCLLESLRLDHCGLRDSCCPLIAQILLASRHLRSLSLSGNKVKDQGVASLCEALKGPQCALRRLILGNCGLTEDACQHLSEVLTSSKSLTHLDLSTNPLGKGGVTLLCRGLKSFTCAVQRLMLRCCQLDVIGCGFLSLGLVGNRHLTHLSLSMNPLGDDGVDLLCEVLLEPACHLQDLELVRCGLSDACCRKLSLVIVTNTHLQSLDLAANALGDSGVAALCSGLRLKTAPLQRLGLEACELTSRCCEALASALLCNRYLRSLNLLRNHLCPEGVRALCRALARPTSRLQVLGLWKWQYPDPVIKLWRRLSSAGRTW</sequence>
<dbReference type="SUPFAM" id="SSF52047">
    <property type="entry name" value="RNI-like"/>
    <property type="match status" value="1"/>
</dbReference>
<accession>A0AA40HE88</accession>
<dbReference type="Proteomes" id="UP001177744">
    <property type="component" value="Unassembled WGS sequence"/>
</dbReference>
<evidence type="ECO:0000256" key="2">
    <source>
        <dbReference type="ARBA" id="ARBA00022614"/>
    </source>
</evidence>
<dbReference type="AlphaFoldDB" id="A0AA40HE88"/>
<keyword evidence="5" id="KW-0067">ATP-binding</keyword>
<dbReference type="GO" id="GO:0005524">
    <property type="term" value="F:ATP binding"/>
    <property type="evidence" value="ECO:0007669"/>
    <property type="project" value="UniProtKB-KW"/>
</dbReference>
<dbReference type="Pfam" id="PF17776">
    <property type="entry name" value="NLRC4_HD2"/>
    <property type="match status" value="1"/>
</dbReference>
<keyword evidence="9" id="KW-1185">Reference proteome</keyword>